<keyword evidence="1" id="KW-0805">Transcription regulation</keyword>
<evidence type="ECO:0000313" key="6">
    <source>
        <dbReference type="EMBL" id="SLN23986.1"/>
    </source>
</evidence>
<dbReference type="SUPFAM" id="SSF46785">
    <property type="entry name" value="Winged helix' DNA-binding domain"/>
    <property type="match status" value="1"/>
</dbReference>
<dbReference type="InterPro" id="IPR005471">
    <property type="entry name" value="Tscrpt_reg_IclR_N"/>
</dbReference>
<proteinExistence type="predicted"/>
<keyword evidence="2" id="KW-0238">DNA-binding</keyword>
<dbReference type="Proteomes" id="UP000193862">
    <property type="component" value="Unassembled WGS sequence"/>
</dbReference>
<dbReference type="SMART" id="SM00346">
    <property type="entry name" value="HTH_ICLR"/>
    <property type="match status" value="1"/>
</dbReference>
<dbReference type="SUPFAM" id="SSF55781">
    <property type="entry name" value="GAF domain-like"/>
    <property type="match status" value="1"/>
</dbReference>
<gene>
    <name evidence="6" type="primary">kdgR_1</name>
    <name evidence="6" type="ORF">AQS8620_00685</name>
</gene>
<sequence>MPEASSKTDNVASVLKVFAVLETLAQEGEASLAVIAQRALTSKSTTHRVLQTMVDLGYVRQNRDTEHYALSTKLLGVAVKALNDDGSLMHAADRAMATLARATGEAINLGVMDEHEQRVVYIHQHKSSFSLSLKCTLGMRNPLHCTALGKALLAWRAPEEIAARMALMDFAPHAAGTITDPRTFRAELDLARARGYAEEIEENEAGVRCMAAPLFDHIGRPVAAVSMSFLMLRFDEARHGEYSALLREVTRAASADLGYAVRAPQA</sequence>
<dbReference type="PANTHER" id="PTHR30136">
    <property type="entry name" value="HELIX-TURN-HELIX TRANSCRIPTIONAL REGULATOR, ICLR FAMILY"/>
    <property type="match status" value="1"/>
</dbReference>
<reference evidence="6 7" key="1">
    <citation type="submission" date="2017-03" db="EMBL/GenBank/DDBJ databases">
        <authorList>
            <person name="Afonso C.L."/>
            <person name="Miller P.J."/>
            <person name="Scott M.A."/>
            <person name="Spackman E."/>
            <person name="Goraichik I."/>
            <person name="Dimitrov K.M."/>
            <person name="Suarez D.L."/>
            <person name="Swayne D.E."/>
        </authorList>
    </citation>
    <scope>NUCLEOTIDE SEQUENCE [LARGE SCALE GENOMIC DNA]</scope>
    <source>
        <strain evidence="6 7">CECT 8620</strain>
    </source>
</reference>
<dbReference type="GO" id="GO:0045892">
    <property type="term" value="P:negative regulation of DNA-templated transcription"/>
    <property type="evidence" value="ECO:0007669"/>
    <property type="project" value="TreeGrafter"/>
</dbReference>
<dbReference type="InterPro" id="IPR029016">
    <property type="entry name" value="GAF-like_dom_sf"/>
</dbReference>
<evidence type="ECO:0000256" key="3">
    <source>
        <dbReference type="ARBA" id="ARBA00023163"/>
    </source>
</evidence>
<feature type="domain" description="IclR-ED" evidence="5">
    <location>
        <begin position="73"/>
        <end position="259"/>
    </location>
</feature>
<protein>
    <submittedName>
        <fullName evidence="6">Transcriptional regulator KdgR</fullName>
    </submittedName>
</protein>
<dbReference type="InterPro" id="IPR036390">
    <property type="entry name" value="WH_DNA-bd_sf"/>
</dbReference>
<organism evidence="6 7">
    <name type="scientific">Aquimixticola soesokkakensis</name>
    <dbReference type="NCBI Taxonomy" id="1519096"/>
    <lineage>
        <taxon>Bacteria</taxon>
        <taxon>Pseudomonadati</taxon>
        <taxon>Pseudomonadota</taxon>
        <taxon>Alphaproteobacteria</taxon>
        <taxon>Rhodobacterales</taxon>
        <taxon>Paracoccaceae</taxon>
        <taxon>Aquimixticola</taxon>
    </lineage>
</organism>
<evidence type="ECO:0000259" key="4">
    <source>
        <dbReference type="PROSITE" id="PS51077"/>
    </source>
</evidence>
<dbReference type="InterPro" id="IPR050707">
    <property type="entry name" value="HTH_MetabolicPath_Reg"/>
</dbReference>
<name>A0A1Y5RRY7_9RHOB</name>
<dbReference type="OrthoDB" id="9807558at2"/>
<dbReference type="PROSITE" id="PS51077">
    <property type="entry name" value="HTH_ICLR"/>
    <property type="match status" value="1"/>
</dbReference>
<evidence type="ECO:0000259" key="5">
    <source>
        <dbReference type="PROSITE" id="PS51078"/>
    </source>
</evidence>
<keyword evidence="7" id="KW-1185">Reference proteome</keyword>
<evidence type="ECO:0000256" key="1">
    <source>
        <dbReference type="ARBA" id="ARBA00023015"/>
    </source>
</evidence>
<dbReference type="Gene3D" id="3.30.450.40">
    <property type="match status" value="1"/>
</dbReference>
<dbReference type="EMBL" id="FWFS01000002">
    <property type="protein sequence ID" value="SLN23986.1"/>
    <property type="molecule type" value="Genomic_DNA"/>
</dbReference>
<evidence type="ECO:0000256" key="2">
    <source>
        <dbReference type="ARBA" id="ARBA00023125"/>
    </source>
</evidence>
<dbReference type="GO" id="GO:0003677">
    <property type="term" value="F:DNA binding"/>
    <property type="evidence" value="ECO:0007669"/>
    <property type="project" value="UniProtKB-KW"/>
</dbReference>
<keyword evidence="3" id="KW-0804">Transcription</keyword>
<dbReference type="PANTHER" id="PTHR30136:SF7">
    <property type="entry name" value="HTH-TYPE TRANSCRIPTIONAL REGULATOR KDGR-RELATED"/>
    <property type="match status" value="1"/>
</dbReference>
<evidence type="ECO:0000313" key="7">
    <source>
        <dbReference type="Proteomes" id="UP000193862"/>
    </source>
</evidence>
<accession>A0A1Y5RRY7</accession>
<dbReference type="AlphaFoldDB" id="A0A1Y5RRY7"/>
<feature type="domain" description="HTH iclR-type" evidence="4">
    <location>
        <begin position="11"/>
        <end position="72"/>
    </location>
</feature>
<dbReference type="RefSeq" id="WP_085835447.1">
    <property type="nucleotide sequence ID" value="NZ_FWFS01000002.1"/>
</dbReference>
<dbReference type="Gene3D" id="1.10.10.10">
    <property type="entry name" value="Winged helix-like DNA-binding domain superfamily/Winged helix DNA-binding domain"/>
    <property type="match status" value="1"/>
</dbReference>
<dbReference type="InterPro" id="IPR014757">
    <property type="entry name" value="Tscrpt_reg_IclR_C"/>
</dbReference>
<dbReference type="PROSITE" id="PS51078">
    <property type="entry name" value="ICLR_ED"/>
    <property type="match status" value="1"/>
</dbReference>
<dbReference type="Pfam" id="PF09339">
    <property type="entry name" value="HTH_IclR"/>
    <property type="match status" value="1"/>
</dbReference>
<dbReference type="Pfam" id="PF01614">
    <property type="entry name" value="IclR_C"/>
    <property type="match status" value="1"/>
</dbReference>
<dbReference type="GO" id="GO:0003700">
    <property type="term" value="F:DNA-binding transcription factor activity"/>
    <property type="evidence" value="ECO:0007669"/>
    <property type="project" value="TreeGrafter"/>
</dbReference>
<dbReference type="InterPro" id="IPR036388">
    <property type="entry name" value="WH-like_DNA-bd_sf"/>
</dbReference>